<dbReference type="CDD" id="cd02440">
    <property type="entry name" value="AdoMet_MTases"/>
    <property type="match status" value="1"/>
</dbReference>
<feature type="binding site" evidence="5">
    <location>
        <position position="145"/>
    </location>
    <ligand>
        <name>S-adenosyl-L-methionine</name>
        <dbReference type="ChEBI" id="CHEBI:59789"/>
    </ligand>
</feature>
<dbReference type="Pfam" id="PF17827">
    <property type="entry name" value="PrmC_N"/>
    <property type="match status" value="1"/>
</dbReference>
<dbReference type="RefSeq" id="WP_188650043.1">
    <property type="nucleotide sequence ID" value="NZ_BMNR01000002.1"/>
</dbReference>
<dbReference type="InterPro" id="IPR040758">
    <property type="entry name" value="PrmC_N"/>
</dbReference>
<feature type="binding site" evidence="5">
    <location>
        <begin position="193"/>
        <end position="196"/>
    </location>
    <ligand>
        <name>substrate</name>
    </ligand>
</feature>
<dbReference type="Pfam" id="PF05175">
    <property type="entry name" value="MTS"/>
    <property type="match status" value="1"/>
</dbReference>
<evidence type="ECO:0000256" key="2">
    <source>
        <dbReference type="ARBA" id="ARBA00022679"/>
    </source>
</evidence>
<dbReference type="GO" id="GO:0102559">
    <property type="term" value="F:peptide chain release factor N(5)-glutamine methyltransferase activity"/>
    <property type="evidence" value="ECO:0007669"/>
    <property type="project" value="UniProtKB-EC"/>
</dbReference>
<dbReference type="PROSITE" id="PS00092">
    <property type="entry name" value="N6_MTASE"/>
    <property type="match status" value="1"/>
</dbReference>
<keyword evidence="3 5" id="KW-0949">S-adenosyl-L-methionine</keyword>
<feature type="binding site" evidence="5">
    <location>
        <position position="193"/>
    </location>
    <ligand>
        <name>S-adenosyl-L-methionine</name>
        <dbReference type="ChEBI" id="CHEBI:59789"/>
    </ligand>
</feature>
<reference evidence="8" key="2">
    <citation type="submission" date="2020-09" db="EMBL/GenBank/DDBJ databases">
        <authorList>
            <person name="Sun Q."/>
            <person name="Ohkuma M."/>
        </authorList>
    </citation>
    <scope>NUCLEOTIDE SEQUENCE</scope>
    <source>
        <strain evidence="8">JCM 12862</strain>
    </source>
</reference>
<dbReference type="InterPro" id="IPR002052">
    <property type="entry name" value="DNA_methylase_N6_adenine_CS"/>
</dbReference>
<dbReference type="InterPro" id="IPR007848">
    <property type="entry name" value="Small_mtfrase_dom"/>
</dbReference>
<dbReference type="EC" id="2.1.1.297" evidence="5"/>
<comment type="caution">
    <text evidence="8">The sequence shown here is derived from an EMBL/GenBank/DDBJ whole genome shotgun (WGS) entry which is preliminary data.</text>
</comment>
<dbReference type="GO" id="GO:0032259">
    <property type="term" value="P:methylation"/>
    <property type="evidence" value="ECO:0007669"/>
    <property type="project" value="UniProtKB-KW"/>
</dbReference>
<dbReference type="Proteomes" id="UP000612329">
    <property type="component" value="Unassembled WGS sequence"/>
</dbReference>
<dbReference type="NCBIfam" id="TIGR03534">
    <property type="entry name" value="RF_mod_PrmC"/>
    <property type="match status" value="1"/>
</dbReference>
<dbReference type="SUPFAM" id="SSF53335">
    <property type="entry name" value="S-adenosyl-L-methionine-dependent methyltransferases"/>
    <property type="match status" value="1"/>
</dbReference>
<reference evidence="8" key="1">
    <citation type="journal article" date="2014" name="Int. J. Syst. Evol. Microbiol.">
        <title>Complete genome sequence of Corynebacterium casei LMG S-19264T (=DSM 44701T), isolated from a smear-ripened cheese.</title>
        <authorList>
            <consortium name="US DOE Joint Genome Institute (JGI-PGF)"/>
            <person name="Walter F."/>
            <person name="Albersmeier A."/>
            <person name="Kalinowski J."/>
            <person name="Ruckert C."/>
        </authorList>
    </citation>
    <scope>NUCLEOTIDE SEQUENCE</scope>
    <source>
        <strain evidence="8">JCM 12862</strain>
    </source>
</reference>
<evidence type="ECO:0000259" key="6">
    <source>
        <dbReference type="Pfam" id="PF05175"/>
    </source>
</evidence>
<evidence type="ECO:0000256" key="5">
    <source>
        <dbReference type="HAMAP-Rule" id="MF_02126"/>
    </source>
</evidence>
<keyword evidence="9" id="KW-1185">Reference proteome</keyword>
<comment type="function">
    <text evidence="5">Methylates the class 1 translation termination release factors RF1/PrfA and RF2/PrfB on the glutamine residue of the universally conserved GGQ motif.</text>
</comment>
<evidence type="ECO:0000313" key="8">
    <source>
        <dbReference type="EMBL" id="GGK15162.1"/>
    </source>
</evidence>
<dbReference type="InterPro" id="IPR050320">
    <property type="entry name" value="N5-glutamine_MTase"/>
</dbReference>
<dbReference type="Gene3D" id="1.10.8.10">
    <property type="entry name" value="DNA helicase RuvA subunit, C-terminal domain"/>
    <property type="match status" value="1"/>
</dbReference>
<name>A0A8J3BMV0_9FLAO</name>
<feature type="domain" description="Release factor glutamine methyltransferase N-terminal" evidence="7">
    <location>
        <begin position="28"/>
        <end position="76"/>
    </location>
</feature>
<evidence type="ECO:0000256" key="4">
    <source>
        <dbReference type="ARBA" id="ARBA00048391"/>
    </source>
</evidence>
<sequence length="289" mass="33464">MKLKDTRELFRNELYGLYDREEIDNFFYMLLQSYLGVKRLDLAIKPELSFAKEEQISILKALDSLKKHIPIQYILGETEFFGLSFKVSPSVLIPRPETEELIDWIINCHGNSNKQLRVLDIGTGSGCIAVSLAKKLPQAKVYALDVSEDAICVAKQNAELNHVEIEFIQADILNPKTWDLAFKELEFDIIVSNPPYVRKQEKSQMKDNVLMYEPHLALFVEDDDPLVFYKAIVQYAVDKLSQNGNLYFEINEYLGTPMTQLLYEYHFSDIELKQDVFKKDRMIKGTKTT</sequence>
<comment type="caution">
    <text evidence="5">Lacks conserved residue(s) required for the propagation of feature annotation.</text>
</comment>
<dbReference type="PANTHER" id="PTHR18895:SF74">
    <property type="entry name" value="MTRF1L RELEASE FACTOR GLUTAMINE METHYLTRANSFERASE"/>
    <property type="match status" value="1"/>
</dbReference>
<organism evidence="8 9">
    <name type="scientific">Yeosuana aromativorans</name>
    <dbReference type="NCBI Taxonomy" id="288019"/>
    <lineage>
        <taxon>Bacteria</taxon>
        <taxon>Pseudomonadati</taxon>
        <taxon>Bacteroidota</taxon>
        <taxon>Flavobacteriia</taxon>
        <taxon>Flavobacteriales</taxon>
        <taxon>Flavobacteriaceae</taxon>
        <taxon>Yeosuana</taxon>
    </lineage>
</organism>
<keyword evidence="2 5" id="KW-0808">Transferase</keyword>
<dbReference type="InterPro" id="IPR029063">
    <property type="entry name" value="SAM-dependent_MTases_sf"/>
</dbReference>
<dbReference type="AlphaFoldDB" id="A0A8J3BMV0"/>
<comment type="catalytic activity">
    <reaction evidence="4 5">
        <text>L-glutaminyl-[peptide chain release factor] + S-adenosyl-L-methionine = N(5)-methyl-L-glutaminyl-[peptide chain release factor] + S-adenosyl-L-homocysteine + H(+)</text>
        <dbReference type="Rhea" id="RHEA:42896"/>
        <dbReference type="Rhea" id="RHEA-COMP:10271"/>
        <dbReference type="Rhea" id="RHEA-COMP:10272"/>
        <dbReference type="ChEBI" id="CHEBI:15378"/>
        <dbReference type="ChEBI" id="CHEBI:30011"/>
        <dbReference type="ChEBI" id="CHEBI:57856"/>
        <dbReference type="ChEBI" id="CHEBI:59789"/>
        <dbReference type="ChEBI" id="CHEBI:61891"/>
        <dbReference type="EC" id="2.1.1.297"/>
    </reaction>
</comment>
<gene>
    <name evidence="5 8" type="primary">prmC</name>
    <name evidence="8" type="ORF">GCM10007962_06720</name>
</gene>
<evidence type="ECO:0000259" key="7">
    <source>
        <dbReference type="Pfam" id="PF17827"/>
    </source>
</evidence>
<dbReference type="PRINTS" id="PR00507">
    <property type="entry name" value="N12N6MTFRASE"/>
</dbReference>
<dbReference type="GO" id="GO:0003676">
    <property type="term" value="F:nucleic acid binding"/>
    <property type="evidence" value="ECO:0007669"/>
    <property type="project" value="InterPro"/>
</dbReference>
<protein>
    <recommendedName>
        <fullName evidence="5">Release factor glutamine methyltransferase</fullName>
        <shortName evidence="5">RF MTase</shortName>
        <ecNumber evidence="5">2.1.1.297</ecNumber>
    </recommendedName>
    <alternativeName>
        <fullName evidence="5">N5-glutamine methyltransferase PrmC</fullName>
    </alternativeName>
    <alternativeName>
        <fullName evidence="5">Protein-(glutamine-N5) MTase PrmC</fullName>
    </alternativeName>
    <alternativeName>
        <fullName evidence="5">Protein-glutamine N-methyltransferase PrmC</fullName>
    </alternativeName>
</protein>
<dbReference type="PANTHER" id="PTHR18895">
    <property type="entry name" value="HEMK METHYLTRANSFERASE"/>
    <property type="match status" value="1"/>
</dbReference>
<evidence type="ECO:0000313" key="9">
    <source>
        <dbReference type="Proteomes" id="UP000612329"/>
    </source>
</evidence>
<accession>A0A8J3BMV0</accession>
<dbReference type="EMBL" id="BMNR01000002">
    <property type="protein sequence ID" value="GGK15162.1"/>
    <property type="molecule type" value="Genomic_DNA"/>
</dbReference>
<dbReference type="InterPro" id="IPR004556">
    <property type="entry name" value="HemK-like"/>
</dbReference>
<feature type="binding site" evidence="5">
    <location>
        <begin position="122"/>
        <end position="126"/>
    </location>
    <ligand>
        <name>S-adenosyl-L-methionine</name>
        <dbReference type="ChEBI" id="CHEBI:59789"/>
    </ligand>
</feature>
<dbReference type="HAMAP" id="MF_02126">
    <property type="entry name" value="RF_methyltr_PrmC"/>
    <property type="match status" value="1"/>
</dbReference>
<keyword evidence="1 5" id="KW-0489">Methyltransferase</keyword>
<evidence type="ECO:0000256" key="3">
    <source>
        <dbReference type="ARBA" id="ARBA00022691"/>
    </source>
</evidence>
<dbReference type="Gene3D" id="3.40.50.150">
    <property type="entry name" value="Vaccinia Virus protein VP39"/>
    <property type="match status" value="1"/>
</dbReference>
<feature type="domain" description="Methyltransferase small" evidence="6">
    <location>
        <begin position="114"/>
        <end position="203"/>
    </location>
</feature>
<proteinExistence type="inferred from homology"/>
<dbReference type="InterPro" id="IPR019874">
    <property type="entry name" value="RF_methyltr_PrmC"/>
</dbReference>
<comment type="similarity">
    <text evidence="5">Belongs to the protein N5-glutamine methyltransferase family. PrmC subfamily.</text>
</comment>
<evidence type="ECO:0000256" key="1">
    <source>
        <dbReference type="ARBA" id="ARBA00022603"/>
    </source>
</evidence>
<dbReference type="NCBIfam" id="TIGR00536">
    <property type="entry name" value="hemK_fam"/>
    <property type="match status" value="1"/>
</dbReference>